<dbReference type="Pfam" id="PF21180">
    <property type="entry name" value="TOP6A-Spo11_Toprim"/>
    <property type="match status" value="1"/>
</dbReference>
<dbReference type="Gene3D" id="3.40.1360.10">
    <property type="match status" value="1"/>
</dbReference>
<dbReference type="GO" id="GO:0046872">
    <property type="term" value="F:metal ion binding"/>
    <property type="evidence" value="ECO:0007669"/>
    <property type="project" value="UniProtKB-KW"/>
</dbReference>
<keyword evidence="11" id="KW-0175">Coiled coil</keyword>
<accession>A0ABD1EN31</accession>
<comment type="caution">
    <text evidence="14">The sequence shown here is derived from an EMBL/GenBank/DDBJ whole genome shotgun (WGS) entry which is preliminary data.</text>
</comment>
<feature type="coiled-coil region" evidence="11">
    <location>
        <begin position="471"/>
        <end position="498"/>
    </location>
</feature>
<reference evidence="14 15" key="1">
    <citation type="submission" date="2024-05" db="EMBL/GenBank/DDBJ databases">
        <title>Genetic variation in Jamaican populations of the coffee berry borer (Hypothenemus hampei).</title>
        <authorList>
            <person name="Errbii M."/>
            <person name="Myrie A."/>
        </authorList>
    </citation>
    <scope>NUCLEOTIDE SEQUENCE [LARGE SCALE GENOMIC DNA]</scope>
    <source>
        <strain evidence="14">JA-Hopewell-2020-01-JO</strain>
        <tissue evidence="14">Whole body</tissue>
    </source>
</reference>
<dbReference type="Gene3D" id="1.10.10.10">
    <property type="entry name" value="Winged helix-like DNA-binding domain superfamily/Winged helix DNA-binding domain"/>
    <property type="match status" value="1"/>
</dbReference>
<keyword evidence="5" id="KW-0479">Metal-binding</keyword>
<dbReference type="AlphaFoldDB" id="A0ABD1EN31"/>
<dbReference type="InterPro" id="IPR013049">
    <property type="entry name" value="Spo11/TopoVI_A_N"/>
</dbReference>
<keyword evidence="6" id="KW-0460">Magnesium</keyword>
<evidence type="ECO:0000313" key="15">
    <source>
        <dbReference type="Proteomes" id="UP001566132"/>
    </source>
</evidence>
<dbReference type="Proteomes" id="UP001566132">
    <property type="component" value="Unassembled WGS sequence"/>
</dbReference>
<evidence type="ECO:0000256" key="3">
    <source>
        <dbReference type="ARBA" id="ARBA00006559"/>
    </source>
</evidence>
<dbReference type="InterPro" id="IPR034136">
    <property type="entry name" value="TOPRIM_Topo6A/Spo11"/>
</dbReference>
<evidence type="ECO:0000256" key="2">
    <source>
        <dbReference type="ARBA" id="ARBA00001946"/>
    </source>
</evidence>
<evidence type="ECO:0000259" key="12">
    <source>
        <dbReference type="Pfam" id="PF04406"/>
    </source>
</evidence>
<dbReference type="GO" id="GO:0003677">
    <property type="term" value="F:DNA binding"/>
    <property type="evidence" value="ECO:0007669"/>
    <property type="project" value="UniProtKB-UniRule"/>
</dbReference>
<evidence type="ECO:0000256" key="11">
    <source>
        <dbReference type="SAM" id="Coils"/>
    </source>
</evidence>
<comment type="cofactor">
    <cofactor evidence="2">
        <name>Mg(2+)</name>
        <dbReference type="ChEBI" id="CHEBI:18420"/>
    </cofactor>
</comment>
<feature type="active site" description="O-(5'-phospho-DNA)-tyrosine intermediate" evidence="10">
    <location>
        <position position="710"/>
    </location>
</feature>
<dbReference type="EC" id="5.6.2.2" evidence="4"/>
<comment type="similarity">
    <text evidence="3 10">Belongs to the TOP6A family.</text>
</comment>
<evidence type="ECO:0000256" key="8">
    <source>
        <dbReference type="ARBA" id="ARBA00023125"/>
    </source>
</evidence>
<dbReference type="PROSITE" id="PS52041">
    <property type="entry name" value="TOPO_IIB"/>
    <property type="match status" value="1"/>
</dbReference>
<evidence type="ECO:0000256" key="7">
    <source>
        <dbReference type="ARBA" id="ARBA00023029"/>
    </source>
</evidence>
<evidence type="ECO:0000259" key="13">
    <source>
        <dbReference type="Pfam" id="PF21180"/>
    </source>
</evidence>
<dbReference type="InterPro" id="IPR036388">
    <property type="entry name" value="WH-like_DNA-bd_sf"/>
</dbReference>
<feature type="domain" description="Topoisomerase 6 subunit A/Spo11 TOPRIM" evidence="13">
    <location>
        <begin position="788"/>
        <end position="956"/>
    </location>
</feature>
<evidence type="ECO:0000313" key="14">
    <source>
        <dbReference type="EMBL" id="KAL1494672.1"/>
    </source>
</evidence>
<dbReference type="InterPro" id="IPR002815">
    <property type="entry name" value="Spo11/TopoVI_A"/>
</dbReference>
<keyword evidence="9 10" id="KW-0413">Isomerase</keyword>
<dbReference type="PANTHER" id="PTHR10848:SF0">
    <property type="entry name" value="MEIOTIC RECOMBINATION PROTEIN SPO11"/>
    <property type="match status" value="1"/>
</dbReference>
<evidence type="ECO:0000256" key="10">
    <source>
        <dbReference type="PROSITE-ProRule" id="PRU01385"/>
    </source>
</evidence>
<dbReference type="Pfam" id="PF04406">
    <property type="entry name" value="TP6A_N"/>
    <property type="match status" value="1"/>
</dbReference>
<organism evidence="14 15">
    <name type="scientific">Hypothenemus hampei</name>
    <name type="common">Coffee berry borer</name>
    <dbReference type="NCBI Taxonomy" id="57062"/>
    <lineage>
        <taxon>Eukaryota</taxon>
        <taxon>Metazoa</taxon>
        <taxon>Ecdysozoa</taxon>
        <taxon>Arthropoda</taxon>
        <taxon>Hexapoda</taxon>
        <taxon>Insecta</taxon>
        <taxon>Pterygota</taxon>
        <taxon>Neoptera</taxon>
        <taxon>Endopterygota</taxon>
        <taxon>Coleoptera</taxon>
        <taxon>Polyphaga</taxon>
        <taxon>Cucujiformia</taxon>
        <taxon>Curculionidae</taxon>
        <taxon>Scolytinae</taxon>
        <taxon>Hypothenemus</taxon>
    </lineage>
</organism>
<evidence type="ECO:0000256" key="4">
    <source>
        <dbReference type="ARBA" id="ARBA00012895"/>
    </source>
</evidence>
<evidence type="ECO:0000256" key="5">
    <source>
        <dbReference type="ARBA" id="ARBA00022723"/>
    </source>
</evidence>
<evidence type="ECO:0000256" key="6">
    <source>
        <dbReference type="ARBA" id="ARBA00022842"/>
    </source>
</evidence>
<comment type="catalytic activity">
    <reaction evidence="1 10">
        <text>ATP-dependent breakage, passage and rejoining of double-stranded DNA.</text>
        <dbReference type="EC" id="5.6.2.2"/>
    </reaction>
</comment>
<proteinExistence type="inferred from homology"/>
<protein>
    <recommendedName>
        <fullName evidence="4">DNA topoisomerase (ATP-hydrolyzing)</fullName>
        <ecNumber evidence="4">5.6.2.2</ecNumber>
    </recommendedName>
</protein>
<evidence type="ECO:0000256" key="1">
    <source>
        <dbReference type="ARBA" id="ARBA00000185"/>
    </source>
</evidence>
<gene>
    <name evidence="14" type="ORF">ABEB36_010238</name>
</gene>
<keyword evidence="15" id="KW-1185">Reference proteome</keyword>
<dbReference type="SUPFAM" id="SSF56726">
    <property type="entry name" value="DNA topoisomerase IV, alpha subunit"/>
    <property type="match status" value="1"/>
</dbReference>
<feature type="domain" description="Spo11/DNA topoisomerase VI subunit A N-terminal" evidence="12">
    <location>
        <begin position="682"/>
        <end position="742"/>
    </location>
</feature>
<keyword evidence="8 10" id="KW-0238">DNA-binding</keyword>
<evidence type="ECO:0000256" key="9">
    <source>
        <dbReference type="ARBA" id="ARBA00023235"/>
    </source>
</evidence>
<dbReference type="PRINTS" id="PR01550">
    <property type="entry name" value="TOP6AFAMILY"/>
</dbReference>
<name>A0ABD1EN31_HYPHA</name>
<dbReference type="EMBL" id="JBDJPC010000007">
    <property type="protein sequence ID" value="KAL1494672.1"/>
    <property type="molecule type" value="Genomic_DNA"/>
</dbReference>
<keyword evidence="7 10" id="KW-0799">Topoisomerase</keyword>
<sequence>MFNEHSLKTLLKYDSQTSEKLDEYFHRYSSTMSNKLNDLNQNDSQLKKRHFQPIISSYLQYDVPSEIPMKLEYSKNIDVLEKSSQKQDKLFIDLKPLTSKLCQISRRNKEDIKKDKEYIYMNLNSDELDVFEKKKNQFRKKHLEQTISSCSKAGLTCSNITKERRKNADLRVKMNESLDQWSSNELKASTPISSQINQIQKEEIINKDDNLLSSLEPILLKNSQRSLSDENDNFAKNVQSSLQKTQNSCSSLFKWKRTSSKQKTLLNSQTLLWKDTEEELKSTLESVISDISPEFSNKIRIISNKNCGSTQEVSQGRTAISNYEYSQGQTASCNFEFSTQKFQAESQDSQIASCEPNSKKLRQFKKVPSLAEDFQLPSENHLSTTSCEKNYNFSRKPDNQTSDFMGQCFHVECNTENAQNEISKISQKSNSGLLCDVACQTNTTNDFLCNSLSSNDNFFLLFTDSIINSFLDEKQKIKESYEKNLKKLKNQGNEEDSILAENYIKKYRKQQIKIFLIKRRLKETPCEIYQPPEHQVIDRFIEKANNDFQDDAMSNYSEDEYCSTPKSYVSDEGNTDDDSIENLTEYHKLVRNGINKLSSDEALVFSRYSDTVPKEFNYLKTLTDIQGIFIQTLEDYENGRTPCFQLSRATLSNCVFKDKRHQIKPKPLLQKINYMSYRSRSKFNIILLILNKIMFLLESGKKITGRELYYQFKTMYVRKDMVDRAVADIGRMVKVGVWALNVMAQKGLVFGNLKLIMTNGEEINCNVPGTMIPIDVMEISEIHSNAYFILVVEKESIFHKLLEEDLPNRLTRPFILITGKGVPDLNTKLFLKKLWMVMSIPVFIFVDADPGGIGIMLNYRFGSVACAHVSEYLAIPKARWIGVFPHEILEAEMPCTELSKRDIVILRKFLNMECVTSNEKIKYELEKLLEIGIKMDIEGLMKTNTYLSHQYLSKKLITNEFI</sequence>
<dbReference type="InterPro" id="IPR036078">
    <property type="entry name" value="Spo11/TopoVI_A_sf"/>
</dbReference>
<dbReference type="CDD" id="cd00223">
    <property type="entry name" value="TOPRIM_TopoIIB_SPO"/>
    <property type="match status" value="1"/>
</dbReference>
<dbReference type="GO" id="GO:0003918">
    <property type="term" value="F:DNA topoisomerase type II (double strand cut, ATP-hydrolyzing) activity"/>
    <property type="evidence" value="ECO:0007669"/>
    <property type="project" value="UniProtKB-UniRule"/>
</dbReference>
<dbReference type="PANTHER" id="PTHR10848">
    <property type="entry name" value="MEIOTIC RECOMBINATION PROTEIN SPO11"/>
    <property type="match status" value="1"/>
</dbReference>